<accession>A0A8X9ACU1</accession>
<dbReference type="GO" id="GO:0046930">
    <property type="term" value="C:pore complex"/>
    <property type="evidence" value="ECO:0007669"/>
    <property type="project" value="UniProtKB-KW"/>
</dbReference>
<dbReference type="GO" id="GO:0009707">
    <property type="term" value="C:chloroplast outer membrane"/>
    <property type="evidence" value="ECO:0007669"/>
    <property type="project" value="UniProtKB-SubCell"/>
</dbReference>
<sequence>METSLRYGGDSKTLRIHAKEKIPISPNSICQIQGELDTKLGAPTFVHGLIRYFHPESSASLGVGLRYNKRDKLHYHVRGKKAFPVTTDKLFNFNVKGRCNIDEELKQFDYSAATEFVWNIFDVKKSQDVRIKLGYDVIDKTSYLQVRENNWTFNLDQNRRWNVRYDL</sequence>
<keyword evidence="12" id="KW-0472">Membrane</keyword>
<gene>
    <name evidence="14" type="ORF">SASPL_103164</name>
</gene>
<dbReference type="PANTHER" id="PTHR35993">
    <property type="entry name" value="OUTER ENVELOPE PORE PROTEIN 21B, CHLOROPLASTIC"/>
    <property type="match status" value="1"/>
</dbReference>
<proteinExistence type="inferred from homology"/>
<dbReference type="GO" id="GO:0015288">
    <property type="term" value="F:porin activity"/>
    <property type="evidence" value="ECO:0007669"/>
    <property type="project" value="UniProtKB-KW"/>
</dbReference>
<dbReference type="GO" id="GO:0044070">
    <property type="term" value="P:regulation of monoatomic anion transport"/>
    <property type="evidence" value="ECO:0007669"/>
    <property type="project" value="InterPro"/>
</dbReference>
<protein>
    <submittedName>
        <fullName evidence="14">Uncharacterized protein</fullName>
    </submittedName>
</protein>
<evidence type="ECO:0000256" key="6">
    <source>
        <dbReference type="ARBA" id="ARBA00022528"/>
    </source>
</evidence>
<keyword evidence="4" id="KW-0813">Transport</keyword>
<keyword evidence="15" id="KW-1185">Reference proteome</keyword>
<evidence type="ECO:0000256" key="5">
    <source>
        <dbReference type="ARBA" id="ARBA00022452"/>
    </source>
</evidence>
<evidence type="ECO:0000313" key="14">
    <source>
        <dbReference type="EMBL" id="KAG6438227.1"/>
    </source>
</evidence>
<evidence type="ECO:0000256" key="10">
    <source>
        <dbReference type="ARBA" id="ARBA00023065"/>
    </source>
</evidence>
<reference evidence="14" key="1">
    <citation type="submission" date="2018-01" db="EMBL/GenBank/DDBJ databases">
        <authorList>
            <person name="Mao J.F."/>
        </authorList>
    </citation>
    <scope>NUCLEOTIDE SEQUENCE</scope>
    <source>
        <strain evidence="14">Huo1</strain>
        <tissue evidence="14">Leaf</tissue>
    </source>
</reference>
<evidence type="ECO:0000256" key="11">
    <source>
        <dbReference type="ARBA" id="ARBA00023114"/>
    </source>
</evidence>
<dbReference type="InterPro" id="IPR034575">
    <property type="entry name" value="OEP21"/>
</dbReference>
<reference evidence="14" key="2">
    <citation type="submission" date="2020-08" db="EMBL/GenBank/DDBJ databases">
        <title>Plant Genome Project.</title>
        <authorList>
            <person name="Zhang R.-G."/>
        </authorList>
    </citation>
    <scope>NUCLEOTIDE SEQUENCE</scope>
    <source>
        <strain evidence="14">Huo1</strain>
        <tissue evidence="14">Leaf</tissue>
    </source>
</reference>
<dbReference type="GO" id="GO:0008308">
    <property type="term" value="F:voltage-gated monoatomic anion channel activity"/>
    <property type="evidence" value="ECO:0007669"/>
    <property type="project" value="InterPro"/>
</dbReference>
<evidence type="ECO:0000313" key="15">
    <source>
        <dbReference type="Proteomes" id="UP000298416"/>
    </source>
</evidence>
<evidence type="ECO:0000256" key="12">
    <source>
        <dbReference type="ARBA" id="ARBA00023136"/>
    </source>
</evidence>
<comment type="function">
    <text evidence="13">Voltage-dependent rectifying anion channel that facilitates the translocation between chloroplast and cytoplasm of phosphorylated carbohydrates such as triosephosphate, 3-phosphoglycerate and inorganic phosphate (Pi) depending of ATP to triosephosphate ratio in the plastidial intermembrane space; in high triosephosphate/ATP conditions (e.g. photosynthesis), export of triosphosphate from chloroplast (outward rectifying channels), but in high ATP/triosephosphate conditions (e.g. dark phase), import of phosphosolutes (inward rectifying channels).</text>
</comment>
<dbReference type="OrthoDB" id="503907at2759"/>
<evidence type="ECO:0000256" key="1">
    <source>
        <dbReference type="ARBA" id="ARBA00004396"/>
    </source>
</evidence>
<keyword evidence="9" id="KW-1002">Plastid outer membrane</keyword>
<keyword evidence="7" id="KW-0934">Plastid</keyword>
<comment type="similarity">
    <text evidence="3">Belongs to the plastid outer envelope porin OEP21 (TC 1.B.29) family.</text>
</comment>
<keyword evidence="6" id="KW-0150">Chloroplast</keyword>
<keyword evidence="8" id="KW-0812">Transmembrane</keyword>
<name>A0A8X9ACU1_SALSN</name>
<comment type="subcellular location">
    <subcellularLocation>
        <location evidence="1">Plastid</location>
        <location evidence="1">Chloroplast outer membrane</location>
        <topology evidence="1">Multi-pass membrane protein</topology>
    </subcellularLocation>
    <subcellularLocation>
        <location evidence="2">Plastid</location>
        <location evidence="2">Etioplast membrane</location>
        <topology evidence="2">Multi-pass membrane protein</topology>
    </subcellularLocation>
</comment>
<evidence type="ECO:0000256" key="8">
    <source>
        <dbReference type="ARBA" id="ARBA00022692"/>
    </source>
</evidence>
<dbReference type="Proteomes" id="UP000298416">
    <property type="component" value="Unassembled WGS sequence"/>
</dbReference>
<keyword evidence="10" id="KW-0406">Ion transport</keyword>
<evidence type="ECO:0000256" key="4">
    <source>
        <dbReference type="ARBA" id="ARBA00022448"/>
    </source>
</evidence>
<organism evidence="14">
    <name type="scientific">Salvia splendens</name>
    <name type="common">Scarlet sage</name>
    <dbReference type="NCBI Taxonomy" id="180675"/>
    <lineage>
        <taxon>Eukaryota</taxon>
        <taxon>Viridiplantae</taxon>
        <taxon>Streptophyta</taxon>
        <taxon>Embryophyta</taxon>
        <taxon>Tracheophyta</taxon>
        <taxon>Spermatophyta</taxon>
        <taxon>Magnoliopsida</taxon>
        <taxon>eudicotyledons</taxon>
        <taxon>Gunneridae</taxon>
        <taxon>Pentapetalae</taxon>
        <taxon>asterids</taxon>
        <taxon>lamiids</taxon>
        <taxon>Lamiales</taxon>
        <taxon>Lamiaceae</taxon>
        <taxon>Nepetoideae</taxon>
        <taxon>Mentheae</taxon>
        <taxon>Salviinae</taxon>
        <taxon>Salvia</taxon>
        <taxon>Salvia subgen. Calosphace</taxon>
        <taxon>core Calosphace</taxon>
    </lineage>
</organism>
<dbReference type="PANTHER" id="PTHR35993:SF1">
    <property type="entry name" value="OUTER ENVELOPE PORE PROTEIN 21B, CHLOROPLASTIC"/>
    <property type="match status" value="1"/>
</dbReference>
<comment type="caution">
    <text evidence="14">The sequence shown here is derived from an EMBL/GenBank/DDBJ whole genome shotgun (WGS) entry which is preliminary data.</text>
</comment>
<dbReference type="GO" id="GO:0034426">
    <property type="term" value="C:etioplast membrane"/>
    <property type="evidence" value="ECO:0007669"/>
    <property type="project" value="UniProtKB-SubCell"/>
</dbReference>
<keyword evidence="5" id="KW-1134">Transmembrane beta strand</keyword>
<dbReference type="EMBL" id="PNBA02000001">
    <property type="protein sequence ID" value="KAG6438227.1"/>
    <property type="molecule type" value="Genomic_DNA"/>
</dbReference>
<evidence type="ECO:0000256" key="9">
    <source>
        <dbReference type="ARBA" id="ARBA00022805"/>
    </source>
</evidence>
<keyword evidence="11" id="KW-0626">Porin</keyword>
<evidence type="ECO:0000256" key="3">
    <source>
        <dbReference type="ARBA" id="ARBA00009945"/>
    </source>
</evidence>
<evidence type="ECO:0000256" key="13">
    <source>
        <dbReference type="ARBA" id="ARBA00024941"/>
    </source>
</evidence>
<evidence type="ECO:0000256" key="2">
    <source>
        <dbReference type="ARBA" id="ARBA00004441"/>
    </source>
</evidence>
<evidence type="ECO:0000256" key="7">
    <source>
        <dbReference type="ARBA" id="ARBA00022640"/>
    </source>
</evidence>
<dbReference type="AlphaFoldDB" id="A0A8X9ACU1"/>